<dbReference type="CDD" id="cd00331">
    <property type="entry name" value="IGPS"/>
    <property type="match status" value="1"/>
</dbReference>
<dbReference type="FunFam" id="3.20.20.70:FF:000024">
    <property type="entry name" value="Indole-3-glycerol phosphate synthase"/>
    <property type="match status" value="1"/>
</dbReference>
<comment type="similarity">
    <text evidence="3 9">Belongs to the TrpC family.</text>
</comment>
<dbReference type="NCBIfam" id="NF001377">
    <property type="entry name" value="PRK00278.2-4"/>
    <property type="match status" value="1"/>
</dbReference>
<dbReference type="InterPro" id="IPR045186">
    <property type="entry name" value="Indole-3-glycerol_P_synth"/>
</dbReference>
<evidence type="ECO:0000313" key="11">
    <source>
        <dbReference type="EMBL" id="GGI16393.1"/>
    </source>
</evidence>
<evidence type="ECO:0000256" key="5">
    <source>
        <dbReference type="ARBA" id="ARBA00022793"/>
    </source>
</evidence>
<dbReference type="EMBL" id="BMHB01000002">
    <property type="protein sequence ID" value="GGI16393.1"/>
    <property type="molecule type" value="Genomic_DNA"/>
</dbReference>
<comment type="catalytic activity">
    <reaction evidence="1 9">
        <text>1-(2-carboxyphenylamino)-1-deoxy-D-ribulose 5-phosphate + H(+) = (1S,2R)-1-C-(indol-3-yl)glycerol 3-phosphate + CO2 + H2O</text>
        <dbReference type="Rhea" id="RHEA:23476"/>
        <dbReference type="ChEBI" id="CHEBI:15377"/>
        <dbReference type="ChEBI" id="CHEBI:15378"/>
        <dbReference type="ChEBI" id="CHEBI:16526"/>
        <dbReference type="ChEBI" id="CHEBI:58613"/>
        <dbReference type="ChEBI" id="CHEBI:58866"/>
        <dbReference type="EC" id="4.1.1.48"/>
    </reaction>
</comment>
<dbReference type="InterPro" id="IPR013785">
    <property type="entry name" value="Aldolase_TIM"/>
</dbReference>
<name>A0A8J3AL22_9BACI</name>
<sequence length="262" mass="28912">METILERILFEKRKEIKGLKELKRKEMQKEMTYSLIQQLEQANTLSVIAEFKRASPSKGDINIHLNPAEQAKHYSENGAAAISVLTDATFFKGSFHDLRLVRESVDIPILCKDFIIDQVQIDLAKENGANIILLIAAALTPSELSELYGYAIQQNLEVLMEVHDEADLEKAFKVGPKIIGINNRNLRTFEVDLAVTERLAPSISSFGSYVISESGIFTNTDAKRVSDAGASGVLVGEALMRSGDLATSMNDLMVPNLKGAKQ</sequence>
<gene>
    <name evidence="9 11" type="primary">trpC</name>
    <name evidence="11" type="ORF">GCM10007380_32740</name>
</gene>
<evidence type="ECO:0000259" key="10">
    <source>
        <dbReference type="Pfam" id="PF00218"/>
    </source>
</evidence>
<dbReference type="GO" id="GO:0000162">
    <property type="term" value="P:L-tryptophan biosynthetic process"/>
    <property type="evidence" value="ECO:0007669"/>
    <property type="project" value="UniProtKB-UniRule"/>
</dbReference>
<protein>
    <recommendedName>
        <fullName evidence="9">Indole-3-glycerol phosphate synthase</fullName>
        <shortName evidence="9">IGPS</shortName>
        <ecNumber evidence="9">4.1.1.48</ecNumber>
    </recommendedName>
</protein>
<evidence type="ECO:0000256" key="4">
    <source>
        <dbReference type="ARBA" id="ARBA00022605"/>
    </source>
</evidence>
<evidence type="ECO:0000256" key="7">
    <source>
        <dbReference type="ARBA" id="ARBA00023141"/>
    </source>
</evidence>
<dbReference type="HAMAP" id="MF_00134_B">
    <property type="entry name" value="IGPS_B"/>
    <property type="match status" value="1"/>
</dbReference>
<evidence type="ECO:0000256" key="2">
    <source>
        <dbReference type="ARBA" id="ARBA00004696"/>
    </source>
</evidence>
<dbReference type="EC" id="4.1.1.48" evidence="9"/>
<dbReference type="Gene3D" id="3.20.20.70">
    <property type="entry name" value="Aldolase class I"/>
    <property type="match status" value="1"/>
</dbReference>
<evidence type="ECO:0000256" key="1">
    <source>
        <dbReference type="ARBA" id="ARBA00001633"/>
    </source>
</evidence>
<dbReference type="OrthoDB" id="9804217at2"/>
<dbReference type="UniPathway" id="UPA00035">
    <property type="reaction ID" value="UER00043"/>
</dbReference>
<evidence type="ECO:0000256" key="8">
    <source>
        <dbReference type="ARBA" id="ARBA00023239"/>
    </source>
</evidence>
<keyword evidence="4 9" id="KW-0028">Amino-acid biosynthesis</keyword>
<dbReference type="RefSeq" id="WP_088000991.1">
    <property type="nucleotide sequence ID" value="NZ_BMHB01000002.1"/>
</dbReference>
<dbReference type="NCBIfam" id="NF001371">
    <property type="entry name" value="PRK00278.1-3"/>
    <property type="match status" value="1"/>
</dbReference>
<evidence type="ECO:0000256" key="3">
    <source>
        <dbReference type="ARBA" id="ARBA00008737"/>
    </source>
</evidence>
<dbReference type="Proteomes" id="UP000626244">
    <property type="component" value="Unassembled WGS sequence"/>
</dbReference>
<comment type="pathway">
    <text evidence="2 9">Amino-acid biosynthesis; L-tryptophan biosynthesis; L-tryptophan from chorismate: step 4/5.</text>
</comment>
<reference evidence="12" key="1">
    <citation type="journal article" date="2019" name="Int. J. Syst. Evol. Microbiol.">
        <title>The Global Catalogue of Microorganisms (GCM) 10K type strain sequencing project: providing services to taxonomists for standard genome sequencing and annotation.</title>
        <authorList>
            <consortium name="The Broad Institute Genomics Platform"/>
            <consortium name="The Broad Institute Genome Sequencing Center for Infectious Disease"/>
            <person name="Wu L."/>
            <person name="Ma J."/>
        </authorList>
    </citation>
    <scope>NUCLEOTIDE SEQUENCE [LARGE SCALE GENOMIC DNA]</scope>
    <source>
        <strain evidence="12">CGMCC 1.14993</strain>
    </source>
</reference>
<accession>A0A8J3AL22</accession>
<keyword evidence="5 9" id="KW-0210">Decarboxylase</keyword>
<dbReference type="HAMAP" id="MF_00134_A">
    <property type="entry name" value="IGPS_A"/>
    <property type="match status" value="1"/>
</dbReference>
<dbReference type="GO" id="GO:0004425">
    <property type="term" value="F:indole-3-glycerol-phosphate synthase activity"/>
    <property type="evidence" value="ECO:0007669"/>
    <property type="project" value="UniProtKB-UniRule"/>
</dbReference>
<dbReference type="PROSITE" id="PS00614">
    <property type="entry name" value="IGPS"/>
    <property type="match status" value="1"/>
</dbReference>
<evidence type="ECO:0000313" key="12">
    <source>
        <dbReference type="Proteomes" id="UP000626244"/>
    </source>
</evidence>
<proteinExistence type="inferred from homology"/>
<keyword evidence="8 9" id="KW-0456">Lyase</keyword>
<organism evidence="11 12">
    <name type="scientific">Gottfriedia solisilvae</name>
    <dbReference type="NCBI Taxonomy" id="1516104"/>
    <lineage>
        <taxon>Bacteria</taxon>
        <taxon>Bacillati</taxon>
        <taxon>Bacillota</taxon>
        <taxon>Bacilli</taxon>
        <taxon>Bacillales</taxon>
        <taxon>Bacillaceae</taxon>
        <taxon>Gottfriedia</taxon>
    </lineage>
</organism>
<dbReference type="AlphaFoldDB" id="A0A8J3AL22"/>
<dbReference type="InterPro" id="IPR013798">
    <property type="entry name" value="Indole-3-glycerol_P_synth_dom"/>
</dbReference>
<dbReference type="InterPro" id="IPR011060">
    <property type="entry name" value="RibuloseP-bd_barrel"/>
</dbReference>
<evidence type="ECO:0000256" key="9">
    <source>
        <dbReference type="HAMAP-Rule" id="MF_00134"/>
    </source>
</evidence>
<keyword evidence="7 9" id="KW-0057">Aromatic amino acid biosynthesis</keyword>
<dbReference type="PANTHER" id="PTHR22854:SF2">
    <property type="entry name" value="INDOLE-3-GLYCEROL-PHOSPHATE SYNTHASE"/>
    <property type="match status" value="1"/>
</dbReference>
<evidence type="ECO:0000256" key="6">
    <source>
        <dbReference type="ARBA" id="ARBA00022822"/>
    </source>
</evidence>
<dbReference type="SUPFAM" id="SSF51366">
    <property type="entry name" value="Ribulose-phoshate binding barrel"/>
    <property type="match status" value="1"/>
</dbReference>
<keyword evidence="6 9" id="KW-0822">Tryptophan biosynthesis</keyword>
<dbReference type="PANTHER" id="PTHR22854">
    <property type="entry name" value="TRYPTOPHAN BIOSYNTHESIS PROTEIN"/>
    <property type="match status" value="1"/>
</dbReference>
<dbReference type="GO" id="GO:0004640">
    <property type="term" value="F:phosphoribosylanthranilate isomerase activity"/>
    <property type="evidence" value="ECO:0007669"/>
    <property type="project" value="TreeGrafter"/>
</dbReference>
<comment type="caution">
    <text evidence="11">The sequence shown here is derived from an EMBL/GenBank/DDBJ whole genome shotgun (WGS) entry which is preliminary data.</text>
</comment>
<feature type="domain" description="Indole-3-glycerol phosphate synthase" evidence="10">
    <location>
        <begin position="10"/>
        <end position="251"/>
    </location>
</feature>
<keyword evidence="12" id="KW-1185">Reference proteome</keyword>
<dbReference type="InterPro" id="IPR001468">
    <property type="entry name" value="Indole-3-GlycerolPSynthase_CS"/>
</dbReference>
<dbReference type="Pfam" id="PF00218">
    <property type="entry name" value="IGPS"/>
    <property type="match status" value="1"/>
</dbReference>